<reference evidence="2 3" key="1">
    <citation type="submission" date="2022-08" db="EMBL/GenBank/DDBJ databases">
        <title>Paenibacillus endoradicis sp. nov., Paenibacillus radicibacter sp. nov and Paenibacillus pararadicis sp. nov., three cold-adapted plant growth-promoting bacteria isolated from root of Larix gmelinii in Great Khingan.</title>
        <authorList>
            <person name="Xue H."/>
        </authorList>
    </citation>
    <scope>NUCLEOTIDE SEQUENCE [LARGE SCALE GENOMIC DNA]</scope>
    <source>
        <strain evidence="2 3">N5-1-1-5</strain>
    </source>
</reference>
<keyword evidence="3" id="KW-1185">Reference proteome</keyword>
<dbReference type="Proteomes" id="UP001300012">
    <property type="component" value="Unassembled WGS sequence"/>
</dbReference>
<keyword evidence="1" id="KW-0812">Transmembrane</keyword>
<gene>
    <name evidence="2" type="ORF">NV381_20205</name>
</gene>
<comment type="caution">
    <text evidence="2">The sequence shown here is derived from an EMBL/GenBank/DDBJ whole genome shotgun (WGS) entry which is preliminary data.</text>
</comment>
<feature type="transmembrane region" description="Helical" evidence="1">
    <location>
        <begin position="341"/>
        <end position="363"/>
    </location>
</feature>
<evidence type="ECO:0000256" key="1">
    <source>
        <dbReference type="SAM" id="Phobius"/>
    </source>
</evidence>
<keyword evidence="1" id="KW-0472">Membrane</keyword>
<sequence length="480" mass="55914">MNVLLNTFLTIMKELESSEVGYKEDSELFTVNYKTHIDTIKKLAANYEAVFHNYQISFEVICEGKMGFENFKLASRLLKPAEDISLTLTINKKQQLKLDENTFVFFKLESFQKIFNTFNTGFNKGIDTSKAIHFHLTVDKNYYNPYVKLYRIEDGVIHPAIVLDDNNIKEQDRVLKIREETSRSMTNYFIPDFYEIEGLCGALKPWFEQNLFHASLIYLSNKITAENQITIRGNKNVELIFSQDFIVMNAAVIYRIFKFSFEDKHYNDKIEISRNILTIYLNTSDNTKKLDELLPKIEKTISSHFTAYIQDSIKKFFNDRKEVIKEAHKFASDLKSEAEKLLTYINTSLIGIITAIFSGALGLSKGERWFLLVAFALHLLVFLLSYLFNRGYVKRRMKETLDLYDQYIEKFVILAQDDLDDIKRIYINPSKLTIESYLRKYFWVIAGLIVLMCALIILGVKLPDTFFEITPPSIKTNPTP</sequence>
<protein>
    <submittedName>
        <fullName evidence="2">Uncharacterized protein</fullName>
    </submittedName>
</protein>
<organism evidence="2 3">
    <name type="scientific">Paenibacillus radicis</name>
    <name type="common">ex Xue et al. 2023</name>
    <dbReference type="NCBI Taxonomy" id="2972489"/>
    <lineage>
        <taxon>Bacteria</taxon>
        <taxon>Bacillati</taxon>
        <taxon>Bacillota</taxon>
        <taxon>Bacilli</taxon>
        <taxon>Bacillales</taxon>
        <taxon>Paenibacillaceae</taxon>
        <taxon>Paenibacillus</taxon>
    </lineage>
</organism>
<feature type="transmembrane region" description="Helical" evidence="1">
    <location>
        <begin position="441"/>
        <end position="460"/>
    </location>
</feature>
<dbReference type="RefSeq" id="WP_258215087.1">
    <property type="nucleotide sequence ID" value="NZ_JANQBD010000015.1"/>
</dbReference>
<proteinExistence type="predicted"/>
<feature type="transmembrane region" description="Helical" evidence="1">
    <location>
        <begin position="369"/>
        <end position="388"/>
    </location>
</feature>
<dbReference type="EMBL" id="JANQBD010000015">
    <property type="protein sequence ID" value="MCR8633511.1"/>
    <property type="molecule type" value="Genomic_DNA"/>
</dbReference>
<accession>A0ABT1YK19</accession>
<name>A0ABT1YK19_9BACL</name>
<evidence type="ECO:0000313" key="2">
    <source>
        <dbReference type="EMBL" id="MCR8633511.1"/>
    </source>
</evidence>
<keyword evidence="1" id="KW-1133">Transmembrane helix</keyword>
<evidence type="ECO:0000313" key="3">
    <source>
        <dbReference type="Proteomes" id="UP001300012"/>
    </source>
</evidence>